<accession>A0A9P4GWA5</accession>
<organism evidence="11 12">
    <name type="scientific">Setomelanomma holmii</name>
    <dbReference type="NCBI Taxonomy" id="210430"/>
    <lineage>
        <taxon>Eukaryota</taxon>
        <taxon>Fungi</taxon>
        <taxon>Dikarya</taxon>
        <taxon>Ascomycota</taxon>
        <taxon>Pezizomycotina</taxon>
        <taxon>Dothideomycetes</taxon>
        <taxon>Pleosporomycetidae</taxon>
        <taxon>Pleosporales</taxon>
        <taxon>Pleosporineae</taxon>
        <taxon>Phaeosphaeriaceae</taxon>
        <taxon>Setomelanomma</taxon>
    </lineage>
</organism>
<comment type="catalytic activity">
    <reaction evidence="7">
        <text>L-seryl-[protein] + ATP = O-phospho-L-seryl-[protein] + ADP + H(+)</text>
        <dbReference type="Rhea" id="RHEA:17989"/>
        <dbReference type="Rhea" id="RHEA-COMP:9863"/>
        <dbReference type="Rhea" id="RHEA-COMP:11604"/>
        <dbReference type="ChEBI" id="CHEBI:15378"/>
        <dbReference type="ChEBI" id="CHEBI:29999"/>
        <dbReference type="ChEBI" id="CHEBI:30616"/>
        <dbReference type="ChEBI" id="CHEBI:83421"/>
        <dbReference type="ChEBI" id="CHEBI:456216"/>
        <dbReference type="EC" id="2.7.12.2"/>
    </reaction>
</comment>
<gene>
    <name evidence="11" type="ORF">EK21DRAFT_46528</name>
</gene>
<dbReference type="SUPFAM" id="SSF56112">
    <property type="entry name" value="Protein kinase-like (PK-like)"/>
    <property type="match status" value="1"/>
</dbReference>
<keyword evidence="4" id="KW-0067">ATP-binding</keyword>
<comment type="catalytic activity">
    <reaction evidence="8">
        <text>L-threonyl-[protein] + ATP = O-phospho-L-threonyl-[protein] + ADP + H(+)</text>
        <dbReference type="Rhea" id="RHEA:46608"/>
        <dbReference type="Rhea" id="RHEA-COMP:11060"/>
        <dbReference type="Rhea" id="RHEA-COMP:11605"/>
        <dbReference type="ChEBI" id="CHEBI:15378"/>
        <dbReference type="ChEBI" id="CHEBI:30013"/>
        <dbReference type="ChEBI" id="CHEBI:30616"/>
        <dbReference type="ChEBI" id="CHEBI:61977"/>
        <dbReference type="ChEBI" id="CHEBI:456216"/>
        <dbReference type="EC" id="2.7.12.2"/>
    </reaction>
</comment>
<name>A0A9P4GWA5_9PLEO</name>
<keyword evidence="12" id="KW-1185">Reference proteome</keyword>
<evidence type="ECO:0000313" key="11">
    <source>
        <dbReference type="EMBL" id="KAF2022715.1"/>
    </source>
</evidence>
<comment type="catalytic activity">
    <reaction evidence="9">
        <text>L-tyrosyl-[protein] + ATP = O-phospho-L-tyrosyl-[protein] + ADP + H(+)</text>
        <dbReference type="Rhea" id="RHEA:10596"/>
        <dbReference type="Rhea" id="RHEA-COMP:10136"/>
        <dbReference type="Rhea" id="RHEA-COMP:20101"/>
        <dbReference type="ChEBI" id="CHEBI:15378"/>
        <dbReference type="ChEBI" id="CHEBI:30616"/>
        <dbReference type="ChEBI" id="CHEBI:46858"/>
        <dbReference type="ChEBI" id="CHEBI:61978"/>
        <dbReference type="ChEBI" id="CHEBI:456216"/>
        <dbReference type="EC" id="2.7.12.2"/>
    </reaction>
</comment>
<feature type="domain" description="Protein kinase" evidence="10">
    <location>
        <begin position="1"/>
        <end position="89"/>
    </location>
</feature>
<evidence type="ECO:0000259" key="10">
    <source>
        <dbReference type="PROSITE" id="PS50011"/>
    </source>
</evidence>
<dbReference type="Proteomes" id="UP000799777">
    <property type="component" value="Unassembled WGS sequence"/>
</dbReference>
<dbReference type="InterPro" id="IPR000719">
    <property type="entry name" value="Prot_kinase_dom"/>
</dbReference>
<evidence type="ECO:0000256" key="5">
    <source>
        <dbReference type="ARBA" id="ARBA00038035"/>
    </source>
</evidence>
<evidence type="ECO:0000256" key="6">
    <source>
        <dbReference type="ARBA" id="ARBA00038999"/>
    </source>
</evidence>
<feature type="non-terminal residue" evidence="11">
    <location>
        <position position="1"/>
    </location>
</feature>
<reference evidence="11" key="1">
    <citation type="journal article" date="2020" name="Stud. Mycol.">
        <title>101 Dothideomycetes genomes: a test case for predicting lifestyles and emergence of pathogens.</title>
        <authorList>
            <person name="Haridas S."/>
            <person name="Albert R."/>
            <person name="Binder M."/>
            <person name="Bloem J."/>
            <person name="Labutti K."/>
            <person name="Salamov A."/>
            <person name="Andreopoulos B."/>
            <person name="Baker S."/>
            <person name="Barry K."/>
            <person name="Bills G."/>
            <person name="Bluhm B."/>
            <person name="Cannon C."/>
            <person name="Castanera R."/>
            <person name="Culley D."/>
            <person name="Daum C."/>
            <person name="Ezra D."/>
            <person name="Gonzalez J."/>
            <person name="Henrissat B."/>
            <person name="Kuo A."/>
            <person name="Liang C."/>
            <person name="Lipzen A."/>
            <person name="Lutzoni F."/>
            <person name="Magnuson J."/>
            <person name="Mondo S."/>
            <person name="Nolan M."/>
            <person name="Ohm R."/>
            <person name="Pangilinan J."/>
            <person name="Park H.-J."/>
            <person name="Ramirez L."/>
            <person name="Alfaro M."/>
            <person name="Sun H."/>
            <person name="Tritt A."/>
            <person name="Yoshinaga Y."/>
            <person name="Zwiers L.-H."/>
            <person name="Turgeon B."/>
            <person name="Goodwin S."/>
            <person name="Spatafora J."/>
            <person name="Crous P."/>
            <person name="Grigoriev I."/>
        </authorList>
    </citation>
    <scope>NUCLEOTIDE SEQUENCE</scope>
    <source>
        <strain evidence="11">CBS 110217</strain>
    </source>
</reference>
<sequence>DVQMRICTQTASALAYLHQKQETVHRDVKPHNILLSEDHLTVKVCDFGTAQPLSKRDRGGGTHNYIAPEFLLQGTRTAASDIWSLGVTM</sequence>
<evidence type="ECO:0000256" key="3">
    <source>
        <dbReference type="ARBA" id="ARBA00022777"/>
    </source>
</evidence>
<dbReference type="GO" id="GO:0005524">
    <property type="term" value="F:ATP binding"/>
    <property type="evidence" value="ECO:0007669"/>
    <property type="project" value="UniProtKB-KW"/>
</dbReference>
<dbReference type="PROSITE" id="PS50011">
    <property type="entry name" value="PROTEIN_KINASE_DOM"/>
    <property type="match status" value="1"/>
</dbReference>
<evidence type="ECO:0000256" key="4">
    <source>
        <dbReference type="ARBA" id="ARBA00022840"/>
    </source>
</evidence>
<protein>
    <recommendedName>
        <fullName evidence="6">mitogen-activated protein kinase kinase</fullName>
        <ecNumber evidence="6">2.7.12.2</ecNumber>
    </recommendedName>
</protein>
<evidence type="ECO:0000256" key="8">
    <source>
        <dbReference type="ARBA" id="ARBA00049299"/>
    </source>
</evidence>
<proteinExistence type="inferred from homology"/>
<evidence type="ECO:0000313" key="12">
    <source>
        <dbReference type="Proteomes" id="UP000799777"/>
    </source>
</evidence>
<dbReference type="PANTHER" id="PTHR48013">
    <property type="entry name" value="DUAL SPECIFICITY MITOGEN-ACTIVATED PROTEIN KINASE KINASE 5-RELATED"/>
    <property type="match status" value="1"/>
</dbReference>
<keyword evidence="3 11" id="KW-0418">Kinase</keyword>
<evidence type="ECO:0000256" key="9">
    <source>
        <dbReference type="ARBA" id="ARBA00051693"/>
    </source>
</evidence>
<keyword evidence="2" id="KW-0547">Nucleotide-binding</keyword>
<comment type="similarity">
    <text evidence="5">Belongs to the protein kinase superfamily. STE Ser/Thr protein kinase family. MAP kinase kinase subfamily.</text>
</comment>
<dbReference type="EC" id="2.7.12.2" evidence="6"/>
<dbReference type="EMBL" id="ML978463">
    <property type="protein sequence ID" value="KAF2022715.1"/>
    <property type="molecule type" value="Genomic_DNA"/>
</dbReference>
<dbReference type="GO" id="GO:0004708">
    <property type="term" value="F:MAP kinase kinase activity"/>
    <property type="evidence" value="ECO:0007669"/>
    <property type="project" value="UniProtKB-EC"/>
</dbReference>
<dbReference type="Gene3D" id="1.10.510.10">
    <property type="entry name" value="Transferase(Phosphotransferase) domain 1"/>
    <property type="match status" value="1"/>
</dbReference>
<evidence type="ECO:0000256" key="2">
    <source>
        <dbReference type="ARBA" id="ARBA00022741"/>
    </source>
</evidence>
<dbReference type="PANTHER" id="PTHR48013:SF9">
    <property type="entry name" value="DUAL SPECIFICITY MITOGEN-ACTIVATED PROTEIN KINASE KINASE 5"/>
    <property type="match status" value="1"/>
</dbReference>
<comment type="caution">
    <text evidence="11">The sequence shown here is derived from an EMBL/GenBank/DDBJ whole genome shotgun (WGS) entry which is preliminary data.</text>
</comment>
<keyword evidence="1" id="KW-0808">Transferase</keyword>
<dbReference type="AlphaFoldDB" id="A0A9P4GWA5"/>
<dbReference type="Pfam" id="PF00069">
    <property type="entry name" value="Pkinase"/>
    <property type="match status" value="1"/>
</dbReference>
<evidence type="ECO:0000256" key="7">
    <source>
        <dbReference type="ARBA" id="ARBA00049014"/>
    </source>
</evidence>
<evidence type="ECO:0000256" key="1">
    <source>
        <dbReference type="ARBA" id="ARBA00022679"/>
    </source>
</evidence>
<dbReference type="OrthoDB" id="1668230at2759"/>
<feature type="non-terminal residue" evidence="11">
    <location>
        <position position="89"/>
    </location>
</feature>
<dbReference type="InterPro" id="IPR011009">
    <property type="entry name" value="Kinase-like_dom_sf"/>
</dbReference>